<dbReference type="InterPro" id="IPR001962">
    <property type="entry name" value="Asn_synthase"/>
</dbReference>
<dbReference type="PANTHER" id="PTHR43284">
    <property type="entry name" value="ASPARAGINE SYNTHETASE (GLUTAMINE-HYDROLYZING)"/>
    <property type="match status" value="1"/>
</dbReference>
<evidence type="ECO:0000256" key="1">
    <source>
        <dbReference type="ARBA" id="ARBA00005187"/>
    </source>
</evidence>
<dbReference type="SUPFAM" id="SSF52402">
    <property type="entry name" value="Adenine nucleotide alpha hydrolases-like"/>
    <property type="match status" value="1"/>
</dbReference>
<dbReference type="Gene3D" id="3.40.50.620">
    <property type="entry name" value="HUPs"/>
    <property type="match status" value="2"/>
</dbReference>
<dbReference type="EMBL" id="CP051627">
    <property type="protein sequence ID" value="UPT19986.1"/>
    <property type="molecule type" value="Genomic_DNA"/>
</dbReference>
<dbReference type="InterPro" id="IPR014729">
    <property type="entry name" value="Rossmann-like_a/b/a_fold"/>
</dbReference>
<evidence type="ECO:0000256" key="3">
    <source>
        <dbReference type="ARBA" id="ARBA00022888"/>
    </source>
</evidence>
<sequence>MVGRISPYFAVFPDEDALGRAADRLPAAQCLATHRSGRPWIVGSLPDDQFLLVEAGERRLAVIGRCAVGPERLRAELERLDGLAGLDRVAHALPGSFHLVAVVGDRMRVQGSASGLRRVFHARVGAARVAADRSDVLAGLSGVSPDPDVLALRLFNGLPHPLTETSVWPGVDPVPAWHYLDLGLHGGDHRVVRWWRPPEPELDIAAGAPLLRAALTDAVDARTHGGQVVSADLSGGLDSTPLCALASSGPAKVVALTLSSDLDTDDDLHWARIALRSFPSVDHVVFSTRDLPDFYAGLDGEELPLLDEPSVAVLSAPRVLGRLRLAHRHGARLHMDGLGGDQLLCGTPTLYHDLLRSRPLTALRLVRGHRLLLGLPLSETVSSLADRRDLRAWFAATRRLVATGEAPRNALFGWDSLPSCGPWLTAEARERVLARFDAAAETLEPLAPTRGRHADLATVRSTGRDLRLIHQMSVDGLPSAESPFLDDRVVEACLRVRPEGRSTPFEFKPLMKAAVSDLLPEEFLHRRSKTDGTPLAAEGFAEQRDRIVQIWRESRLAELGLIDPEPLVEQVMRPYSFHGPNWGMELTLTVELWLRSRERVLQGANGGDNRS</sequence>
<evidence type="ECO:0000259" key="5">
    <source>
        <dbReference type="Pfam" id="PF00733"/>
    </source>
</evidence>
<protein>
    <recommendedName>
        <fullName evidence="2">asparagine synthase (glutamine-hydrolyzing)</fullName>
        <ecNumber evidence="2">6.3.5.4</ecNumber>
    </recommendedName>
</protein>
<dbReference type="PANTHER" id="PTHR43284:SF1">
    <property type="entry name" value="ASPARAGINE SYNTHETASE"/>
    <property type="match status" value="1"/>
</dbReference>
<reference evidence="6 7" key="1">
    <citation type="submission" date="2020-04" db="EMBL/GenBank/DDBJ databases">
        <title>Thermobifida alba genome sequencing and assembly.</title>
        <authorList>
            <person name="Luzics S."/>
            <person name="Horvath B."/>
            <person name="Nagy I."/>
            <person name="Toth A."/>
            <person name="Nagy I."/>
            <person name="Kukolya J."/>
        </authorList>
    </citation>
    <scope>NUCLEOTIDE SEQUENCE [LARGE SCALE GENOMIC DNA]</scope>
    <source>
        <strain evidence="6 7">DSM 43795</strain>
    </source>
</reference>
<keyword evidence="7" id="KW-1185">Reference proteome</keyword>
<gene>
    <name evidence="6" type="ORF">FOF52_02545</name>
</gene>
<dbReference type="RefSeq" id="WP_248592223.1">
    <property type="nucleotide sequence ID" value="NZ_BAABEB010000010.1"/>
</dbReference>
<comment type="catalytic activity">
    <reaction evidence="4">
        <text>L-aspartate + L-glutamine + ATP + H2O = L-asparagine + L-glutamate + AMP + diphosphate + H(+)</text>
        <dbReference type="Rhea" id="RHEA:12228"/>
        <dbReference type="ChEBI" id="CHEBI:15377"/>
        <dbReference type="ChEBI" id="CHEBI:15378"/>
        <dbReference type="ChEBI" id="CHEBI:29985"/>
        <dbReference type="ChEBI" id="CHEBI:29991"/>
        <dbReference type="ChEBI" id="CHEBI:30616"/>
        <dbReference type="ChEBI" id="CHEBI:33019"/>
        <dbReference type="ChEBI" id="CHEBI:58048"/>
        <dbReference type="ChEBI" id="CHEBI:58359"/>
        <dbReference type="ChEBI" id="CHEBI:456215"/>
        <dbReference type="EC" id="6.3.5.4"/>
    </reaction>
</comment>
<keyword evidence="3" id="KW-0028">Amino-acid biosynthesis</keyword>
<proteinExistence type="predicted"/>
<dbReference type="InterPro" id="IPR051786">
    <property type="entry name" value="ASN_synthetase/amidase"/>
</dbReference>
<dbReference type="EC" id="6.3.5.4" evidence="2"/>
<evidence type="ECO:0000256" key="4">
    <source>
        <dbReference type="ARBA" id="ARBA00048741"/>
    </source>
</evidence>
<organism evidence="6 7">
    <name type="scientific">Thermobifida alba</name>
    <name type="common">Thermomonospora alba</name>
    <dbReference type="NCBI Taxonomy" id="53522"/>
    <lineage>
        <taxon>Bacteria</taxon>
        <taxon>Bacillati</taxon>
        <taxon>Actinomycetota</taxon>
        <taxon>Actinomycetes</taxon>
        <taxon>Streptosporangiales</taxon>
        <taxon>Nocardiopsidaceae</taxon>
        <taxon>Thermobifida</taxon>
    </lineage>
</organism>
<comment type="pathway">
    <text evidence="1">Amino-acid biosynthesis; L-asparagine biosynthesis; L-asparagine from L-aspartate (L-Gln route): step 1/1.</text>
</comment>
<evidence type="ECO:0000313" key="6">
    <source>
        <dbReference type="EMBL" id="UPT19986.1"/>
    </source>
</evidence>
<dbReference type="Pfam" id="PF00733">
    <property type="entry name" value="Asn_synthase"/>
    <property type="match status" value="1"/>
</dbReference>
<evidence type="ECO:0000256" key="2">
    <source>
        <dbReference type="ARBA" id="ARBA00012737"/>
    </source>
</evidence>
<name>A0ABY4KZ27_THEAE</name>
<evidence type="ECO:0000313" key="7">
    <source>
        <dbReference type="Proteomes" id="UP000832041"/>
    </source>
</evidence>
<accession>A0ABY4KZ27</accession>
<dbReference type="Proteomes" id="UP000832041">
    <property type="component" value="Chromosome"/>
</dbReference>
<feature type="domain" description="Asparagine synthetase" evidence="5">
    <location>
        <begin position="211"/>
        <end position="595"/>
    </location>
</feature>
<keyword evidence="3" id="KW-0061">Asparagine biosynthesis</keyword>